<accession>A0A397YH19</accession>
<dbReference type="SUPFAM" id="SSF53098">
    <property type="entry name" value="Ribonuclease H-like"/>
    <property type="match status" value="1"/>
</dbReference>
<dbReference type="EMBL" id="CM010634">
    <property type="protein sequence ID" value="RID52765.1"/>
    <property type="molecule type" value="Genomic_DNA"/>
</dbReference>
<dbReference type="AlphaFoldDB" id="A0A397YH19"/>
<reference evidence="2 3" key="1">
    <citation type="submission" date="2018-06" db="EMBL/GenBank/DDBJ databases">
        <title>WGS assembly of Brassica rapa FPsc.</title>
        <authorList>
            <person name="Bowman J."/>
            <person name="Kohchi T."/>
            <person name="Yamato K."/>
            <person name="Jenkins J."/>
            <person name="Shu S."/>
            <person name="Ishizaki K."/>
            <person name="Yamaoka S."/>
            <person name="Nishihama R."/>
            <person name="Nakamura Y."/>
            <person name="Berger F."/>
            <person name="Adam C."/>
            <person name="Aki S."/>
            <person name="Althoff F."/>
            <person name="Araki T."/>
            <person name="Arteaga-Vazquez M."/>
            <person name="Balasubrmanian S."/>
            <person name="Bauer D."/>
            <person name="Boehm C."/>
            <person name="Briginshaw L."/>
            <person name="Caballero-Perez J."/>
            <person name="Catarino B."/>
            <person name="Chen F."/>
            <person name="Chiyoda S."/>
            <person name="Chovatia M."/>
            <person name="Davies K."/>
            <person name="Delmans M."/>
            <person name="Demura T."/>
            <person name="Dierschke T."/>
            <person name="Dolan L."/>
            <person name="Dorantes-Acosta A."/>
            <person name="Eklund D."/>
            <person name="Florent S."/>
            <person name="Flores-Sandoval E."/>
            <person name="Fujiyama A."/>
            <person name="Fukuzawa H."/>
            <person name="Galik B."/>
            <person name="Grimanelli D."/>
            <person name="Grimwood J."/>
            <person name="Grossniklaus U."/>
            <person name="Hamada T."/>
            <person name="Haseloff J."/>
            <person name="Hetherington A."/>
            <person name="Higo A."/>
            <person name="Hirakawa Y."/>
            <person name="Hundley H."/>
            <person name="Ikeda Y."/>
            <person name="Inoue K."/>
            <person name="Inoue S."/>
            <person name="Ishida S."/>
            <person name="Jia Q."/>
            <person name="Kakita M."/>
            <person name="Kanazawa T."/>
            <person name="Kawai Y."/>
            <person name="Kawashima T."/>
            <person name="Kennedy M."/>
            <person name="Kinose K."/>
            <person name="Kinoshita T."/>
            <person name="Kohara Y."/>
            <person name="Koide E."/>
            <person name="Komatsu K."/>
            <person name="Kopischke S."/>
            <person name="Kubo M."/>
            <person name="Kyozuka J."/>
            <person name="Lagercrantz U."/>
            <person name="Lin S."/>
            <person name="Lindquist E."/>
            <person name="Lipzen A."/>
            <person name="Lu C."/>
            <person name="Luna E."/>
            <person name="Martienssen R."/>
            <person name="Minamino N."/>
            <person name="Mizutani M."/>
            <person name="Mizutani M."/>
            <person name="Mochizuki N."/>
            <person name="Monte I."/>
            <person name="Mosher R."/>
            <person name="Nagasaki H."/>
            <person name="Nakagami H."/>
            <person name="Naramoto S."/>
            <person name="Nishitani K."/>
            <person name="Ohtani M."/>
            <person name="Okamoto T."/>
            <person name="Okumura M."/>
            <person name="Phillips J."/>
            <person name="Pollak B."/>
            <person name="Reinders A."/>
            <person name="Roevekamp M."/>
            <person name="Sano R."/>
            <person name="Sawa S."/>
            <person name="Schmid M."/>
            <person name="Shirakawa M."/>
            <person name="Solano R."/>
            <person name="Spunde A."/>
            <person name="Suetsugu N."/>
            <person name="Sugano S."/>
            <person name="Sugiyama A."/>
            <person name="Sun R."/>
            <person name="Suzuki Y."/>
            <person name="Takenaka M."/>
            <person name="Takezawa D."/>
            <person name="Tomogane H."/>
            <person name="Tsuzuki M."/>
            <person name="Ueda T."/>
            <person name="Umeda M."/>
            <person name="Ward J."/>
            <person name="Watanabe Y."/>
            <person name="Yazaki K."/>
            <person name="Yokoyama R."/>
            <person name="Yoshitake Y."/>
            <person name="Yotsui I."/>
            <person name="Zachgo S."/>
            <person name="Schmutz J."/>
        </authorList>
    </citation>
    <scope>NUCLEOTIDE SEQUENCE [LARGE SCALE GENOMIC DNA]</scope>
    <source>
        <strain evidence="3">cv. B-3</strain>
    </source>
</reference>
<name>A0A397YH19_BRACM</name>
<evidence type="ECO:0000259" key="1">
    <source>
        <dbReference type="Pfam" id="PF13456"/>
    </source>
</evidence>
<dbReference type="PANTHER" id="PTHR47074:SF49">
    <property type="entry name" value="POLYNUCLEOTIDYL TRANSFERASE, RIBONUCLEASE H-LIKE SUPERFAMILY PROTEIN"/>
    <property type="match status" value="1"/>
</dbReference>
<protein>
    <recommendedName>
        <fullName evidence="1">RNase H type-1 domain-containing protein</fullName>
    </recommendedName>
</protein>
<dbReference type="Gene3D" id="3.30.420.10">
    <property type="entry name" value="Ribonuclease H-like superfamily/Ribonuclease H"/>
    <property type="match status" value="1"/>
</dbReference>
<gene>
    <name evidence="2" type="ORF">BRARA_G00205</name>
</gene>
<dbReference type="GO" id="GO:0004523">
    <property type="term" value="F:RNA-DNA hybrid ribonuclease activity"/>
    <property type="evidence" value="ECO:0007669"/>
    <property type="project" value="InterPro"/>
</dbReference>
<proteinExistence type="predicted"/>
<dbReference type="CDD" id="cd06222">
    <property type="entry name" value="RNase_H_like"/>
    <property type="match status" value="1"/>
</dbReference>
<dbReference type="InterPro" id="IPR052929">
    <property type="entry name" value="RNase_H-like_EbsB-rel"/>
</dbReference>
<dbReference type="Proteomes" id="UP000264353">
    <property type="component" value="Chromosome A7"/>
</dbReference>
<organism evidence="2 3">
    <name type="scientific">Brassica campestris</name>
    <name type="common">Field mustard</name>
    <dbReference type="NCBI Taxonomy" id="3711"/>
    <lineage>
        <taxon>Eukaryota</taxon>
        <taxon>Viridiplantae</taxon>
        <taxon>Streptophyta</taxon>
        <taxon>Embryophyta</taxon>
        <taxon>Tracheophyta</taxon>
        <taxon>Spermatophyta</taxon>
        <taxon>Magnoliopsida</taxon>
        <taxon>eudicotyledons</taxon>
        <taxon>Gunneridae</taxon>
        <taxon>Pentapetalae</taxon>
        <taxon>rosids</taxon>
        <taxon>malvids</taxon>
        <taxon>Brassicales</taxon>
        <taxon>Brassicaceae</taxon>
        <taxon>Brassiceae</taxon>
        <taxon>Brassica</taxon>
    </lineage>
</organism>
<feature type="domain" description="RNase H type-1" evidence="1">
    <location>
        <begin position="81"/>
        <end position="163"/>
    </location>
</feature>
<evidence type="ECO:0000313" key="3">
    <source>
        <dbReference type="Proteomes" id="UP000264353"/>
    </source>
</evidence>
<evidence type="ECO:0000313" key="2">
    <source>
        <dbReference type="EMBL" id="RID52765.1"/>
    </source>
</evidence>
<dbReference type="Pfam" id="PF13456">
    <property type="entry name" value="RVT_3"/>
    <property type="match status" value="1"/>
</dbReference>
<dbReference type="GO" id="GO:0003676">
    <property type="term" value="F:nucleic acid binding"/>
    <property type="evidence" value="ECO:0007669"/>
    <property type="project" value="InterPro"/>
</dbReference>
<dbReference type="PANTHER" id="PTHR47074">
    <property type="entry name" value="BNAC02G40300D PROTEIN"/>
    <property type="match status" value="1"/>
</dbReference>
<dbReference type="InterPro" id="IPR036397">
    <property type="entry name" value="RNaseH_sf"/>
</dbReference>
<dbReference type="InterPro" id="IPR002156">
    <property type="entry name" value="RNaseH_domain"/>
</dbReference>
<sequence length="178" mass="20098">MKYFFFSVQNIFIGNLYISTCDQVESLSHLLFECSFTREVWTLCKSCKMIKYISRLRLKPITSHQESREIARGSLYQEFISSPFMAEALAIRGALLHAISLNINKILFRSDCKGFVQAISSNRRSVELFGILSDIESSITFFSSLSFVFIPRTLNGPADAAAKTYFCNKLSSLGLATN</sequence>
<dbReference type="InterPro" id="IPR044730">
    <property type="entry name" value="RNase_H-like_dom_plant"/>
</dbReference>
<dbReference type="InterPro" id="IPR012337">
    <property type="entry name" value="RNaseH-like_sf"/>
</dbReference>